<dbReference type="GO" id="GO:0005829">
    <property type="term" value="C:cytosol"/>
    <property type="evidence" value="ECO:0007669"/>
    <property type="project" value="TreeGrafter"/>
</dbReference>
<dbReference type="CDD" id="cd00268">
    <property type="entry name" value="DEADc"/>
    <property type="match status" value="1"/>
</dbReference>
<dbReference type="KEGG" id="msil:METEAL_17760"/>
<keyword evidence="4" id="KW-0067">ATP-binding</keyword>
<dbReference type="PANTHER" id="PTHR47959:SF1">
    <property type="entry name" value="ATP-DEPENDENT RNA HELICASE DBPA"/>
    <property type="match status" value="1"/>
</dbReference>
<dbReference type="GO" id="GO:0003676">
    <property type="term" value="F:nucleic acid binding"/>
    <property type="evidence" value="ECO:0007669"/>
    <property type="project" value="InterPro"/>
</dbReference>
<comment type="similarity">
    <text evidence="5">Belongs to the DEAD box helicase family.</text>
</comment>
<feature type="domain" description="Helicase C-terminal" evidence="9">
    <location>
        <begin position="228"/>
        <end position="377"/>
    </location>
</feature>
<evidence type="ECO:0000256" key="7">
    <source>
        <dbReference type="SAM" id="MobiDB-lite"/>
    </source>
</evidence>
<dbReference type="InterPro" id="IPR044742">
    <property type="entry name" value="DEAD/DEAH_RhlB"/>
</dbReference>
<dbReference type="InterPro" id="IPR011545">
    <property type="entry name" value="DEAD/DEAH_box_helicase_dom"/>
</dbReference>
<gene>
    <name evidence="11" type="ORF">METEAL_17760</name>
</gene>
<dbReference type="GO" id="GO:0005524">
    <property type="term" value="F:ATP binding"/>
    <property type="evidence" value="ECO:0007669"/>
    <property type="project" value="UniProtKB-KW"/>
</dbReference>
<dbReference type="PROSITE" id="PS51195">
    <property type="entry name" value="Q_MOTIF"/>
    <property type="match status" value="1"/>
</dbReference>
<dbReference type="PROSITE" id="PS51192">
    <property type="entry name" value="HELICASE_ATP_BIND_1"/>
    <property type="match status" value="1"/>
</dbReference>
<dbReference type="Pfam" id="PF00271">
    <property type="entry name" value="Helicase_C"/>
    <property type="match status" value="1"/>
</dbReference>
<evidence type="ECO:0000313" key="12">
    <source>
        <dbReference type="Proteomes" id="UP001238179"/>
    </source>
</evidence>
<evidence type="ECO:0008006" key="13">
    <source>
        <dbReference type="Google" id="ProtNLM"/>
    </source>
</evidence>
<dbReference type="PANTHER" id="PTHR47959">
    <property type="entry name" value="ATP-DEPENDENT RNA HELICASE RHLE-RELATED"/>
    <property type="match status" value="1"/>
</dbReference>
<evidence type="ECO:0000256" key="3">
    <source>
        <dbReference type="ARBA" id="ARBA00022806"/>
    </source>
</evidence>
<organism evidence="11 12">
    <name type="scientific">Mesoterricola silvestris</name>
    <dbReference type="NCBI Taxonomy" id="2927979"/>
    <lineage>
        <taxon>Bacteria</taxon>
        <taxon>Pseudomonadati</taxon>
        <taxon>Acidobacteriota</taxon>
        <taxon>Holophagae</taxon>
        <taxon>Holophagales</taxon>
        <taxon>Holophagaceae</taxon>
        <taxon>Mesoterricola</taxon>
    </lineage>
</organism>
<dbReference type="GO" id="GO:0003724">
    <property type="term" value="F:RNA helicase activity"/>
    <property type="evidence" value="ECO:0007669"/>
    <property type="project" value="InterPro"/>
</dbReference>
<feature type="domain" description="Helicase ATP-binding" evidence="8">
    <location>
        <begin position="35"/>
        <end position="202"/>
    </location>
</feature>
<dbReference type="SMART" id="SM00490">
    <property type="entry name" value="HELICc"/>
    <property type="match status" value="1"/>
</dbReference>
<dbReference type="Proteomes" id="UP001238179">
    <property type="component" value="Chromosome"/>
</dbReference>
<proteinExistence type="inferred from homology"/>
<protein>
    <recommendedName>
        <fullName evidence="13">DEAD/DEAH box helicase</fullName>
    </recommendedName>
</protein>
<keyword evidence="12" id="KW-1185">Reference proteome</keyword>
<keyword evidence="1" id="KW-0547">Nucleotide-binding</keyword>
<evidence type="ECO:0000313" key="11">
    <source>
        <dbReference type="EMBL" id="BDU72602.1"/>
    </source>
</evidence>
<evidence type="ECO:0000259" key="10">
    <source>
        <dbReference type="PROSITE" id="PS51195"/>
    </source>
</evidence>
<dbReference type="EMBL" id="AP027080">
    <property type="protein sequence ID" value="BDU72602.1"/>
    <property type="molecule type" value="Genomic_DNA"/>
</dbReference>
<evidence type="ECO:0000256" key="4">
    <source>
        <dbReference type="ARBA" id="ARBA00022840"/>
    </source>
</evidence>
<evidence type="ECO:0000259" key="8">
    <source>
        <dbReference type="PROSITE" id="PS51192"/>
    </source>
</evidence>
<dbReference type="Pfam" id="PF00270">
    <property type="entry name" value="DEAD"/>
    <property type="match status" value="1"/>
</dbReference>
<dbReference type="InterPro" id="IPR014001">
    <property type="entry name" value="Helicase_ATP-bd"/>
</dbReference>
<keyword evidence="3" id="KW-0347">Helicase</keyword>
<feature type="short sequence motif" description="Q motif" evidence="6">
    <location>
        <begin position="4"/>
        <end position="32"/>
    </location>
</feature>
<dbReference type="RefSeq" id="WP_316415515.1">
    <property type="nucleotide sequence ID" value="NZ_AP027080.1"/>
</dbReference>
<dbReference type="PROSITE" id="PS51194">
    <property type="entry name" value="HELICASE_CTER"/>
    <property type="match status" value="1"/>
</dbReference>
<dbReference type="GO" id="GO:0016787">
    <property type="term" value="F:hydrolase activity"/>
    <property type="evidence" value="ECO:0007669"/>
    <property type="project" value="UniProtKB-KW"/>
</dbReference>
<evidence type="ECO:0000259" key="9">
    <source>
        <dbReference type="PROSITE" id="PS51194"/>
    </source>
</evidence>
<dbReference type="InterPro" id="IPR027417">
    <property type="entry name" value="P-loop_NTPase"/>
</dbReference>
<dbReference type="Gene3D" id="3.40.50.300">
    <property type="entry name" value="P-loop containing nucleotide triphosphate hydrolases"/>
    <property type="match status" value="2"/>
</dbReference>
<name>A0AA48GRC1_9BACT</name>
<evidence type="ECO:0000256" key="2">
    <source>
        <dbReference type="ARBA" id="ARBA00022801"/>
    </source>
</evidence>
<evidence type="ECO:0000256" key="5">
    <source>
        <dbReference type="ARBA" id="ARBA00038437"/>
    </source>
</evidence>
<keyword evidence="2" id="KW-0378">Hydrolase</keyword>
<accession>A0AA48GRC1</accession>
<dbReference type="InterPro" id="IPR050079">
    <property type="entry name" value="DEAD_box_RNA_helicase"/>
</dbReference>
<feature type="compositionally biased region" description="Low complexity" evidence="7">
    <location>
        <begin position="456"/>
        <end position="471"/>
    </location>
</feature>
<dbReference type="InterPro" id="IPR001650">
    <property type="entry name" value="Helicase_C-like"/>
</dbReference>
<dbReference type="AlphaFoldDB" id="A0AA48GRC1"/>
<sequence length="491" mass="54109">MTTETFAALGCSEPFLSALSRRGFTTPTPVQQETFQPGLEGRDLLVQSRTGSGKTLAFGLPLLHRLKDERKPQAIVLCPTRELAQQVAEELQSVMPRLDVALLVGGLSYVPQLKALKYGAQVVVGTPGRVQDHLTRQTLDLSSIGMVVLDECDEMLNMGFLEDVEKILSGVPADPQTYLFSATLPAPIASLAKRFLKNPFRINHAQAEGSSQHADIDHTPCIMAEHLQTKALVNFLLADEPSAALIFTKMKVQTEEVAQSLRDAGLVADCLHGDLGQQARNRIMSNFKEGKLRYLVATDVAARGIDVEGMPLVVHMGIPTQMESYIHRSGRTGRAGSKGASLALVSFKESRILLAWARRGGLKLDWRAVPTQAEIKELRTRRLVEKLKEKESPALLDVARRMLEGRDPASLVAALLSMVEGPEHDGFDIPDAPQKDYSSEKRPFKPRPGEKPGWTPGQKPPYQAKKPYAKPYAKKEGYKPKPGDFPKKRRD</sequence>
<feature type="compositionally biased region" description="Basic and acidic residues" evidence="7">
    <location>
        <begin position="473"/>
        <end position="491"/>
    </location>
</feature>
<reference evidence="12" key="1">
    <citation type="journal article" date="2023" name="Int. J. Syst. Evol. Microbiol.">
        <title>Mesoterricola silvestris gen. nov., sp. nov., Mesoterricola sediminis sp. nov., Geothrix oryzae sp. nov., Geothrix edaphica sp. nov., Geothrix rubra sp. nov., and Geothrix limicola sp. nov., six novel members of Acidobacteriota isolated from soils.</title>
        <authorList>
            <person name="Itoh H."/>
            <person name="Sugisawa Y."/>
            <person name="Mise K."/>
            <person name="Xu Z."/>
            <person name="Kuniyasu M."/>
            <person name="Ushijima N."/>
            <person name="Kawano K."/>
            <person name="Kobayashi E."/>
            <person name="Shiratori Y."/>
            <person name="Masuda Y."/>
            <person name="Senoo K."/>
        </authorList>
    </citation>
    <scope>NUCLEOTIDE SEQUENCE [LARGE SCALE GENOMIC DNA]</scope>
    <source>
        <strain evidence="12">W79</strain>
    </source>
</reference>
<dbReference type="SMART" id="SM00487">
    <property type="entry name" value="DEXDc"/>
    <property type="match status" value="1"/>
</dbReference>
<feature type="region of interest" description="Disordered" evidence="7">
    <location>
        <begin position="424"/>
        <end position="491"/>
    </location>
</feature>
<evidence type="ECO:0000256" key="1">
    <source>
        <dbReference type="ARBA" id="ARBA00022741"/>
    </source>
</evidence>
<dbReference type="SUPFAM" id="SSF52540">
    <property type="entry name" value="P-loop containing nucleoside triphosphate hydrolases"/>
    <property type="match status" value="1"/>
</dbReference>
<dbReference type="InterPro" id="IPR014014">
    <property type="entry name" value="RNA_helicase_DEAD_Q_motif"/>
</dbReference>
<dbReference type="CDD" id="cd18787">
    <property type="entry name" value="SF2_C_DEAD"/>
    <property type="match status" value="1"/>
</dbReference>
<evidence type="ECO:0000256" key="6">
    <source>
        <dbReference type="PROSITE-ProRule" id="PRU00552"/>
    </source>
</evidence>
<feature type="compositionally biased region" description="Basic and acidic residues" evidence="7">
    <location>
        <begin position="424"/>
        <end position="450"/>
    </location>
</feature>
<feature type="domain" description="DEAD-box RNA helicase Q" evidence="10">
    <location>
        <begin position="4"/>
        <end position="32"/>
    </location>
</feature>